<keyword evidence="3" id="KW-1185">Reference proteome</keyword>
<evidence type="ECO:0000313" key="2">
    <source>
        <dbReference type="EMBL" id="CCG85954.1"/>
    </source>
</evidence>
<comment type="caution">
    <text evidence="2">The sequence shown here is derived from an EMBL/GenBank/DDBJ whole genome shotgun (WGS) entry which is preliminary data.</text>
</comment>
<keyword evidence="1" id="KW-0812">Transmembrane</keyword>
<keyword evidence="1" id="KW-1133">Transmembrane helix</keyword>
<dbReference type="RefSeq" id="WP_023653792.1">
    <property type="nucleotide sequence ID" value="NZ_CAHS01000006.1"/>
</dbReference>
<proteinExistence type="predicted"/>
<organism evidence="2 3">
    <name type="scientific">Erwinia piriflorinigrans CFBP 5888</name>
    <dbReference type="NCBI Taxonomy" id="1161919"/>
    <lineage>
        <taxon>Bacteria</taxon>
        <taxon>Pseudomonadati</taxon>
        <taxon>Pseudomonadota</taxon>
        <taxon>Gammaproteobacteria</taxon>
        <taxon>Enterobacterales</taxon>
        <taxon>Erwiniaceae</taxon>
        <taxon>Erwinia</taxon>
    </lineage>
</organism>
<dbReference type="AlphaFoldDB" id="V5Z4M8"/>
<accession>V5Z4M8</accession>
<dbReference type="Pfam" id="PF06864">
    <property type="entry name" value="PAP_PilO"/>
    <property type="match status" value="1"/>
</dbReference>
<sequence>MARINKKSVLRPGVKIAHRRRDWLAGLRWEHQPGKLEFSLRSAKVPDTHHIRVGRRPKFITGYASPGRVRRGVYALAVAFQLAEGGNAWGIYRLNRQENLWAFFATGGGQLSVMGDVTGSRAEAEAAAQNFLRFNDTDASGMRCCATADEEKSVTHLVDVLTRTQLKRCRLHKRLTPAAALLPVTLMTTALVAGIYWQDAVQEKARQAAAQAAFRASQAMAPQKPAAPAPAAHPWASQPPVPVLLDNCWLTREPLDVSVAGWRFTDGECVSEGLRLRYVATPGSTVEDFSRRARELLGYAAIFNLQEGGKNGDVFIPFPRPSTVSFTDESVPGADTQLMRFISHLQRRNLDVKFTELKPPAVAPGEVQATPLQDWREFTFSISSRLQPERLLQDFDATGLRLTSVALTMSPQGQFDYTIKGSIYAQN</sequence>
<evidence type="ECO:0000313" key="3">
    <source>
        <dbReference type="Proteomes" id="UP000018217"/>
    </source>
</evidence>
<feature type="transmembrane region" description="Helical" evidence="1">
    <location>
        <begin position="175"/>
        <end position="197"/>
    </location>
</feature>
<dbReference type="OrthoDB" id="6459111at2"/>
<name>V5Z4M8_9GAMM</name>
<protein>
    <submittedName>
        <fullName evidence="2">Putative pilus assembly protein</fullName>
    </submittedName>
</protein>
<gene>
    <name evidence="2" type="primary">pilO</name>
    <name evidence="2" type="ORF">EPIR_0589</name>
</gene>
<evidence type="ECO:0000256" key="1">
    <source>
        <dbReference type="SAM" id="Phobius"/>
    </source>
</evidence>
<reference evidence="2 3" key="1">
    <citation type="journal article" date="2013" name="Syst. Appl. Microbiol.">
        <title>Phylogenetic position and virulence apparatus of the pear flower necrosis pathogen Erwinia piriflorinigrans CFBP 5888T as assessed by comparative genomics.</title>
        <authorList>
            <person name="Smits T.H."/>
            <person name="Rezzonico F."/>
            <person name="Lopez M.M."/>
            <person name="Blom J."/>
            <person name="Goesmann A."/>
            <person name="Frey J.E."/>
            <person name="Duffy B."/>
        </authorList>
    </citation>
    <scope>NUCLEOTIDE SEQUENCE [LARGE SCALE GENOMIC DNA]</scope>
    <source>
        <strain evidence="3">CFBP5888</strain>
    </source>
</reference>
<dbReference type="Proteomes" id="UP000018217">
    <property type="component" value="Unassembled WGS sequence"/>
</dbReference>
<dbReference type="STRING" id="1161919.EPIR_0589"/>
<dbReference type="EMBL" id="CAHS01000006">
    <property type="protein sequence ID" value="CCG85954.1"/>
    <property type="molecule type" value="Genomic_DNA"/>
</dbReference>
<dbReference type="InterPro" id="IPR009663">
    <property type="entry name" value="PAP_PilO"/>
</dbReference>
<keyword evidence="1" id="KW-0472">Membrane</keyword>